<sequence length="383" mass="43310">MNYLSFFSGALGLDLGLERAGFKPLMYCEFDKKCQETIKLNHPSVPLLGDIRNYSAQDILENIGLTAADTIDLIVGGPPCQAFSTAGARRSFEDERGNVFLHYLHIAVELKARYIVIENVRGLLSAVYKPSEHDEITLKEAKGSALEFIVEFLESKGYGVSFNLYNAANYGAPQIRERVVIIACADGSKAPYLNPTHSQNGDFGLQNWRTLKEAIADLPAEKNQFCATFPEKRLKYYRLLTSGQNWRNLPEDLQKEAMGKSYYLGGGKTGFLRRLDWNKPSPTLVTSPTMPATDLAHPEEDRPLSVAEYARIQQFPDYWKFAGKLVDQYKQIGNAVPSDLGYAIAQTIINHDRNNDRYPPENFSFSRYKFTTEKDWKKAFKKN</sequence>
<dbReference type="GO" id="GO:0032259">
    <property type="term" value="P:methylation"/>
    <property type="evidence" value="ECO:0007669"/>
    <property type="project" value="UniProtKB-KW"/>
</dbReference>
<dbReference type="InterPro" id="IPR050390">
    <property type="entry name" value="C5-Methyltransferase"/>
</dbReference>
<evidence type="ECO:0000256" key="2">
    <source>
        <dbReference type="ARBA" id="ARBA00022679"/>
    </source>
</evidence>
<dbReference type="PROSITE" id="PS51679">
    <property type="entry name" value="SAM_MT_C5"/>
    <property type="match status" value="1"/>
</dbReference>
<dbReference type="PANTHER" id="PTHR10629">
    <property type="entry name" value="CYTOSINE-SPECIFIC METHYLTRANSFERASE"/>
    <property type="match status" value="1"/>
</dbReference>
<dbReference type="SUPFAM" id="SSF53335">
    <property type="entry name" value="S-adenosyl-L-methionine-dependent methyltransferases"/>
    <property type="match status" value="1"/>
</dbReference>
<dbReference type="NCBIfam" id="TIGR00675">
    <property type="entry name" value="dcm"/>
    <property type="match status" value="1"/>
</dbReference>
<dbReference type="HOGENOM" id="CLU_006958_2_0_6"/>
<name>N8W8K5_9GAMM</name>
<dbReference type="PRINTS" id="PR00105">
    <property type="entry name" value="C5METTRFRASE"/>
</dbReference>
<evidence type="ECO:0000256" key="6">
    <source>
        <dbReference type="PROSITE-ProRule" id="PRU01016"/>
    </source>
</evidence>
<dbReference type="eggNOG" id="COG0270">
    <property type="taxonomic scope" value="Bacteria"/>
</dbReference>
<proteinExistence type="inferred from homology"/>
<dbReference type="EMBL" id="APPC01000015">
    <property type="protein sequence ID" value="ENU93208.1"/>
    <property type="molecule type" value="Genomic_DNA"/>
</dbReference>
<dbReference type="PANTHER" id="PTHR10629:SF52">
    <property type="entry name" value="DNA (CYTOSINE-5)-METHYLTRANSFERASE 1"/>
    <property type="match status" value="1"/>
</dbReference>
<dbReference type="RefSeq" id="WP_004776171.1">
    <property type="nucleotide sequence ID" value="NZ_KB849368.1"/>
</dbReference>
<evidence type="ECO:0000256" key="1">
    <source>
        <dbReference type="ARBA" id="ARBA00022603"/>
    </source>
</evidence>
<dbReference type="PATRIC" id="fig|1217712.3.peg.1206"/>
<comment type="caution">
    <text evidence="9">The sequence shown here is derived from an EMBL/GenBank/DDBJ whole genome shotgun (WGS) entry which is preliminary data.</text>
</comment>
<evidence type="ECO:0000256" key="3">
    <source>
        <dbReference type="ARBA" id="ARBA00022691"/>
    </source>
</evidence>
<dbReference type="EC" id="2.1.1.37" evidence="8"/>
<dbReference type="InterPro" id="IPR018117">
    <property type="entry name" value="C5_DNA_meth_AS"/>
</dbReference>
<evidence type="ECO:0000256" key="4">
    <source>
        <dbReference type="ARBA" id="ARBA00022747"/>
    </source>
</evidence>
<dbReference type="Proteomes" id="UP000013049">
    <property type="component" value="Unassembled WGS sequence"/>
</dbReference>
<dbReference type="Pfam" id="PF00145">
    <property type="entry name" value="DNA_methylase"/>
    <property type="match status" value="1"/>
</dbReference>
<dbReference type="Gene3D" id="3.40.50.150">
    <property type="entry name" value="Vaccinia Virus protein VP39"/>
    <property type="match status" value="1"/>
</dbReference>
<keyword evidence="1 6" id="KW-0489">Methyltransferase</keyword>
<evidence type="ECO:0000313" key="10">
    <source>
        <dbReference type="Proteomes" id="UP000013049"/>
    </source>
</evidence>
<evidence type="ECO:0000313" key="9">
    <source>
        <dbReference type="EMBL" id="ENU93208.1"/>
    </source>
</evidence>
<protein>
    <recommendedName>
        <fullName evidence="8">Cytosine-specific methyltransferase</fullName>
        <ecNumber evidence="8">2.1.1.37</ecNumber>
    </recommendedName>
</protein>
<dbReference type="InterPro" id="IPR001525">
    <property type="entry name" value="C5_MeTfrase"/>
</dbReference>
<evidence type="ECO:0000256" key="5">
    <source>
        <dbReference type="ARBA" id="ARBA00047422"/>
    </source>
</evidence>
<feature type="active site" evidence="6">
    <location>
        <position position="80"/>
    </location>
</feature>
<reference evidence="9 10" key="1">
    <citation type="submission" date="2013-02" db="EMBL/GenBank/DDBJ databases">
        <title>The Genome Sequence of Acinetobacter sp. NIPH 758.</title>
        <authorList>
            <consortium name="The Broad Institute Genome Sequencing Platform"/>
            <consortium name="The Broad Institute Genome Sequencing Center for Infectious Disease"/>
            <person name="Cerqueira G."/>
            <person name="Feldgarden M."/>
            <person name="Courvalin P."/>
            <person name="Perichon B."/>
            <person name="Grillot-Courvalin C."/>
            <person name="Clermont D."/>
            <person name="Rocha E."/>
            <person name="Yoon E.-J."/>
            <person name="Nemec A."/>
            <person name="Walker B."/>
            <person name="Young S.K."/>
            <person name="Zeng Q."/>
            <person name="Gargeya S."/>
            <person name="Fitzgerald M."/>
            <person name="Haas B."/>
            <person name="Abouelleil A."/>
            <person name="Alvarado L."/>
            <person name="Arachchi H.M."/>
            <person name="Berlin A.M."/>
            <person name="Chapman S.B."/>
            <person name="Dewar J."/>
            <person name="Goldberg J."/>
            <person name="Griggs A."/>
            <person name="Gujja S."/>
            <person name="Hansen M."/>
            <person name="Howarth C."/>
            <person name="Imamovic A."/>
            <person name="Larimer J."/>
            <person name="McCowan C."/>
            <person name="Murphy C."/>
            <person name="Neiman D."/>
            <person name="Pearson M."/>
            <person name="Priest M."/>
            <person name="Roberts A."/>
            <person name="Saif S."/>
            <person name="Shea T."/>
            <person name="Sisk P."/>
            <person name="Sykes S."/>
            <person name="Wortman J."/>
            <person name="Nusbaum C."/>
            <person name="Birren B."/>
        </authorList>
    </citation>
    <scope>NUCLEOTIDE SEQUENCE [LARGE SCALE GENOMIC DNA]</scope>
    <source>
        <strain evidence="9 10">NIPH 758</strain>
    </source>
</reference>
<comment type="similarity">
    <text evidence="6 7">Belongs to the class I-like SAM-binding methyltransferase superfamily. C5-methyltransferase family.</text>
</comment>
<accession>N8W8K5</accession>
<dbReference type="GO" id="GO:0009307">
    <property type="term" value="P:DNA restriction-modification system"/>
    <property type="evidence" value="ECO:0007669"/>
    <property type="project" value="UniProtKB-KW"/>
</dbReference>
<organism evidence="9 10">
    <name type="scientific">Acinetobacter vivianii</name>
    <dbReference type="NCBI Taxonomy" id="1776742"/>
    <lineage>
        <taxon>Bacteria</taxon>
        <taxon>Pseudomonadati</taxon>
        <taxon>Pseudomonadota</taxon>
        <taxon>Gammaproteobacteria</taxon>
        <taxon>Moraxellales</taxon>
        <taxon>Moraxellaceae</taxon>
        <taxon>Acinetobacter</taxon>
    </lineage>
</organism>
<dbReference type="GO" id="GO:0003677">
    <property type="term" value="F:DNA binding"/>
    <property type="evidence" value="ECO:0007669"/>
    <property type="project" value="TreeGrafter"/>
</dbReference>
<evidence type="ECO:0000256" key="7">
    <source>
        <dbReference type="RuleBase" id="RU000416"/>
    </source>
</evidence>
<keyword evidence="2 6" id="KW-0808">Transferase</keyword>
<dbReference type="PROSITE" id="PS00094">
    <property type="entry name" value="C5_MTASE_1"/>
    <property type="match status" value="1"/>
</dbReference>
<keyword evidence="4" id="KW-0680">Restriction system</keyword>
<dbReference type="InterPro" id="IPR029063">
    <property type="entry name" value="SAM-dependent_MTases_sf"/>
</dbReference>
<dbReference type="Gene3D" id="3.90.120.10">
    <property type="entry name" value="DNA Methylase, subunit A, domain 2"/>
    <property type="match status" value="1"/>
</dbReference>
<gene>
    <name evidence="9" type="ORF">F971_01255</name>
</gene>
<keyword evidence="3 6" id="KW-0949">S-adenosyl-L-methionine</keyword>
<evidence type="ECO:0000256" key="8">
    <source>
        <dbReference type="RuleBase" id="RU000417"/>
    </source>
</evidence>
<comment type="catalytic activity">
    <reaction evidence="5 8">
        <text>a 2'-deoxycytidine in DNA + S-adenosyl-L-methionine = a 5-methyl-2'-deoxycytidine in DNA + S-adenosyl-L-homocysteine + H(+)</text>
        <dbReference type="Rhea" id="RHEA:13681"/>
        <dbReference type="Rhea" id="RHEA-COMP:11369"/>
        <dbReference type="Rhea" id="RHEA-COMP:11370"/>
        <dbReference type="ChEBI" id="CHEBI:15378"/>
        <dbReference type="ChEBI" id="CHEBI:57856"/>
        <dbReference type="ChEBI" id="CHEBI:59789"/>
        <dbReference type="ChEBI" id="CHEBI:85452"/>
        <dbReference type="ChEBI" id="CHEBI:85454"/>
        <dbReference type="EC" id="2.1.1.37"/>
    </reaction>
</comment>
<dbReference type="GO" id="GO:0003886">
    <property type="term" value="F:DNA (cytosine-5-)-methyltransferase activity"/>
    <property type="evidence" value="ECO:0007669"/>
    <property type="project" value="UniProtKB-EC"/>
</dbReference>
<dbReference type="GO" id="GO:0044027">
    <property type="term" value="P:negative regulation of gene expression via chromosomal CpG island methylation"/>
    <property type="evidence" value="ECO:0007669"/>
    <property type="project" value="TreeGrafter"/>
</dbReference>
<dbReference type="AlphaFoldDB" id="N8W8K5"/>